<dbReference type="Gene3D" id="1.10.760.10">
    <property type="entry name" value="Cytochrome c-like domain"/>
    <property type="match status" value="1"/>
</dbReference>
<keyword evidence="9" id="KW-1185">Reference proteome</keyword>
<comment type="caution">
    <text evidence="8">The sequence shown here is derived from an EMBL/GenBank/DDBJ whole genome shotgun (WGS) entry which is preliminary data.</text>
</comment>
<dbReference type="SUPFAM" id="SSF46626">
    <property type="entry name" value="Cytochrome c"/>
    <property type="match status" value="1"/>
</dbReference>
<sequence length="118" mass="12543">MCRMLTFSVLVAVMLLSACQDKTPEATRQVQIASQQLVPGDSELAAIYQRSCRSCHTIAATGAPLSGDSVAWAPRMQRGMPAMIDSVINGAGGMPPLGMCMDCSEEQFEALIRFMAGG</sequence>
<evidence type="ECO:0000313" key="8">
    <source>
        <dbReference type="EMBL" id="MCX2978465.1"/>
    </source>
</evidence>
<dbReference type="PRINTS" id="PR00607">
    <property type="entry name" value="CYTCHROMECIE"/>
</dbReference>
<evidence type="ECO:0000256" key="6">
    <source>
        <dbReference type="SAM" id="SignalP"/>
    </source>
</evidence>
<evidence type="ECO:0000256" key="4">
    <source>
        <dbReference type="ARBA" id="ARBA00022982"/>
    </source>
</evidence>
<evidence type="ECO:0000256" key="1">
    <source>
        <dbReference type="ARBA" id="ARBA00022448"/>
    </source>
</evidence>
<evidence type="ECO:0000313" key="9">
    <source>
        <dbReference type="Proteomes" id="UP001143304"/>
    </source>
</evidence>
<dbReference type="EMBL" id="SHNO01000001">
    <property type="protein sequence ID" value="MCX2978465.1"/>
    <property type="molecule type" value="Genomic_DNA"/>
</dbReference>
<feature type="domain" description="Cytochrome c" evidence="7">
    <location>
        <begin position="43"/>
        <end position="115"/>
    </location>
</feature>
<dbReference type="InterPro" id="IPR009056">
    <property type="entry name" value="Cyt_c-like_dom"/>
</dbReference>
<reference evidence="8" key="1">
    <citation type="submission" date="2019-02" db="EMBL/GenBank/DDBJ databases">
        <authorList>
            <person name="Li S.-H."/>
        </authorList>
    </citation>
    <scope>NUCLEOTIDE SEQUENCE</scope>
    <source>
        <strain evidence="8">IMCC11814</strain>
    </source>
</reference>
<protein>
    <submittedName>
        <fullName evidence="8">Cytochrome c5 family protein</fullName>
    </submittedName>
</protein>
<dbReference type="RefSeq" id="WP_279250161.1">
    <property type="nucleotide sequence ID" value="NZ_SHNO01000001.1"/>
</dbReference>
<evidence type="ECO:0000256" key="3">
    <source>
        <dbReference type="ARBA" id="ARBA00022723"/>
    </source>
</evidence>
<keyword evidence="4" id="KW-0249">Electron transport</keyword>
<dbReference type="PANTHER" id="PTHR40942">
    <property type="match status" value="1"/>
</dbReference>
<dbReference type="InterPro" id="IPR036909">
    <property type="entry name" value="Cyt_c-like_dom_sf"/>
</dbReference>
<name>A0ABT3T8G2_9GAMM</name>
<evidence type="ECO:0000256" key="5">
    <source>
        <dbReference type="ARBA" id="ARBA00023004"/>
    </source>
</evidence>
<dbReference type="Proteomes" id="UP001143304">
    <property type="component" value="Unassembled WGS sequence"/>
</dbReference>
<keyword evidence="3" id="KW-0479">Metal-binding</keyword>
<keyword evidence="6" id="KW-0732">Signal</keyword>
<proteinExistence type="predicted"/>
<dbReference type="InterPro" id="IPR002323">
    <property type="entry name" value="Cyt_CIE"/>
</dbReference>
<evidence type="ECO:0000259" key="7">
    <source>
        <dbReference type="Pfam" id="PF13442"/>
    </source>
</evidence>
<dbReference type="Pfam" id="PF13442">
    <property type="entry name" value="Cytochrome_CBB3"/>
    <property type="match status" value="1"/>
</dbReference>
<feature type="chain" id="PRO_5047411947" evidence="6">
    <location>
        <begin position="19"/>
        <end position="118"/>
    </location>
</feature>
<keyword evidence="2" id="KW-0349">Heme</keyword>
<organism evidence="8 9">
    <name type="scientific">Candidatus Marimicrobium litorale</name>
    <dbReference type="NCBI Taxonomy" id="2518991"/>
    <lineage>
        <taxon>Bacteria</taxon>
        <taxon>Pseudomonadati</taxon>
        <taxon>Pseudomonadota</taxon>
        <taxon>Gammaproteobacteria</taxon>
        <taxon>Cellvibrionales</taxon>
        <taxon>Halieaceae</taxon>
        <taxon>Marimicrobium</taxon>
    </lineage>
</organism>
<gene>
    <name evidence="8" type="ORF">EYC82_13950</name>
</gene>
<feature type="signal peptide" evidence="6">
    <location>
        <begin position="1"/>
        <end position="18"/>
    </location>
</feature>
<dbReference type="PROSITE" id="PS51257">
    <property type="entry name" value="PROKAR_LIPOPROTEIN"/>
    <property type="match status" value="1"/>
</dbReference>
<dbReference type="PANTHER" id="PTHR40942:SF4">
    <property type="entry name" value="CYTOCHROME C5"/>
    <property type="match status" value="1"/>
</dbReference>
<accession>A0ABT3T8G2</accession>
<keyword evidence="1" id="KW-0813">Transport</keyword>
<keyword evidence="5" id="KW-0408">Iron</keyword>
<evidence type="ECO:0000256" key="2">
    <source>
        <dbReference type="ARBA" id="ARBA00022617"/>
    </source>
</evidence>